<dbReference type="AlphaFoldDB" id="A0A1T4WUC9"/>
<name>A0A1T4WUC9_9BACT</name>
<dbReference type="EMBL" id="FUYE01000002">
    <property type="protein sequence ID" value="SKA80475.1"/>
    <property type="molecule type" value="Genomic_DNA"/>
</dbReference>
<evidence type="ECO:0000313" key="2">
    <source>
        <dbReference type="EMBL" id="SKA80475.1"/>
    </source>
</evidence>
<reference evidence="3" key="1">
    <citation type="submission" date="2017-02" db="EMBL/GenBank/DDBJ databases">
        <authorList>
            <person name="Varghese N."/>
            <person name="Submissions S."/>
        </authorList>
    </citation>
    <scope>NUCLEOTIDE SEQUENCE [LARGE SCALE GENOMIC DNA]</scope>
    <source>
        <strain evidence="3">ATCC 700200</strain>
    </source>
</reference>
<feature type="compositionally biased region" description="Basic and acidic residues" evidence="1">
    <location>
        <begin position="52"/>
        <end position="62"/>
    </location>
</feature>
<gene>
    <name evidence="2" type="ORF">SAMN02745166_00641</name>
</gene>
<organism evidence="2 3">
    <name type="scientific">Prosthecobacter debontii</name>
    <dbReference type="NCBI Taxonomy" id="48467"/>
    <lineage>
        <taxon>Bacteria</taxon>
        <taxon>Pseudomonadati</taxon>
        <taxon>Verrucomicrobiota</taxon>
        <taxon>Verrucomicrobiia</taxon>
        <taxon>Verrucomicrobiales</taxon>
        <taxon>Verrucomicrobiaceae</taxon>
        <taxon>Prosthecobacter</taxon>
    </lineage>
</organism>
<accession>A0A1T4WUC9</accession>
<feature type="region of interest" description="Disordered" evidence="1">
    <location>
        <begin position="42"/>
        <end position="80"/>
    </location>
</feature>
<evidence type="ECO:0000313" key="3">
    <source>
        <dbReference type="Proteomes" id="UP000190774"/>
    </source>
</evidence>
<keyword evidence="3" id="KW-1185">Reference proteome</keyword>
<proteinExistence type="predicted"/>
<protein>
    <submittedName>
        <fullName evidence="2">Uncharacterized protein</fullName>
    </submittedName>
</protein>
<dbReference type="Proteomes" id="UP000190774">
    <property type="component" value="Unassembled WGS sequence"/>
</dbReference>
<sequence length="80" mass="8201">MVDLDGNAPSPAGCSAMRDSAKSMGCGALTAQPPERQANCATFYTTGPNNEYGHEERGRDSLPEPSTPPMGDPVSQGCGG</sequence>
<evidence type="ECO:0000256" key="1">
    <source>
        <dbReference type="SAM" id="MobiDB-lite"/>
    </source>
</evidence>